<evidence type="ECO:0000313" key="2">
    <source>
        <dbReference type="Proteomes" id="UP001057402"/>
    </source>
</evidence>
<proteinExistence type="predicted"/>
<dbReference type="Proteomes" id="UP001057402">
    <property type="component" value="Chromosome 6"/>
</dbReference>
<gene>
    <name evidence="1" type="ORF">MLD38_022967</name>
</gene>
<reference evidence="2" key="1">
    <citation type="journal article" date="2023" name="Front. Plant Sci.">
        <title>Chromosomal-level genome assembly of Melastoma candidum provides insights into trichome evolution.</title>
        <authorList>
            <person name="Zhong Y."/>
            <person name="Wu W."/>
            <person name="Sun C."/>
            <person name="Zou P."/>
            <person name="Liu Y."/>
            <person name="Dai S."/>
            <person name="Zhou R."/>
        </authorList>
    </citation>
    <scope>NUCLEOTIDE SEQUENCE [LARGE SCALE GENOMIC DNA]</scope>
</reference>
<comment type="caution">
    <text evidence="1">The sequence shown here is derived from an EMBL/GenBank/DDBJ whole genome shotgun (WGS) entry which is preliminary data.</text>
</comment>
<dbReference type="EMBL" id="CM042885">
    <property type="protein sequence ID" value="KAI4367204.1"/>
    <property type="molecule type" value="Genomic_DNA"/>
</dbReference>
<organism evidence="1 2">
    <name type="scientific">Melastoma candidum</name>
    <dbReference type="NCBI Taxonomy" id="119954"/>
    <lineage>
        <taxon>Eukaryota</taxon>
        <taxon>Viridiplantae</taxon>
        <taxon>Streptophyta</taxon>
        <taxon>Embryophyta</taxon>
        <taxon>Tracheophyta</taxon>
        <taxon>Spermatophyta</taxon>
        <taxon>Magnoliopsida</taxon>
        <taxon>eudicotyledons</taxon>
        <taxon>Gunneridae</taxon>
        <taxon>Pentapetalae</taxon>
        <taxon>rosids</taxon>
        <taxon>malvids</taxon>
        <taxon>Myrtales</taxon>
        <taxon>Melastomataceae</taxon>
        <taxon>Melastomatoideae</taxon>
        <taxon>Melastomateae</taxon>
        <taxon>Melastoma</taxon>
    </lineage>
</organism>
<name>A0ACB9QPY5_9MYRT</name>
<protein>
    <submittedName>
        <fullName evidence="1">Uncharacterized protein</fullName>
    </submittedName>
</protein>
<evidence type="ECO:0000313" key="1">
    <source>
        <dbReference type="EMBL" id="KAI4367204.1"/>
    </source>
</evidence>
<keyword evidence="2" id="KW-1185">Reference proteome</keyword>
<sequence length="290" mass="32837">MDGTSRLNEAGEVHKYIRGILLNQFGCPTMKQLLPEMQKFMLKSLEKWSIQPSVDMKKAASMMLFEFSAIHLFGGYHFEDPPEIMYGRFNKILKGLVAFSWNVPGFAFHKCVKEHTHFTNILKGIIKDRLSSTNPSCRADLIDDIIKGMKEKDFMTEDAAVQVMFAGFFASFESISNIIALLLTLISENDGVTKDLRAENASVVGNGEKDGACISWEQLKSLEFTNQVIKETLRLANVVPGIFRRAVEDVHVKGMTIPAGWTLMLVNCPVHMNPDLYINPLEFNPWRWKV</sequence>
<accession>A0ACB9QPY5</accession>